<dbReference type="InterPro" id="IPR013320">
    <property type="entry name" value="ConA-like_dom_sf"/>
</dbReference>
<dbReference type="SUPFAM" id="SSF49899">
    <property type="entry name" value="Concanavalin A-like lectins/glucanases"/>
    <property type="match status" value="1"/>
</dbReference>
<accession>A0A2T8IAJ2</accession>
<feature type="transmembrane region" description="Helical" evidence="1">
    <location>
        <begin position="275"/>
        <end position="300"/>
    </location>
</feature>
<dbReference type="Gene3D" id="2.60.120.200">
    <property type="match status" value="1"/>
</dbReference>
<evidence type="ECO:0000313" key="2">
    <source>
        <dbReference type="EMBL" id="PVH34706.1"/>
    </source>
</evidence>
<protein>
    <recommendedName>
        <fullName evidence="3">Legume lectin domain-containing protein</fullName>
    </recommendedName>
</protein>
<keyword evidence="1" id="KW-0472">Membrane</keyword>
<reference evidence="2" key="1">
    <citation type="submission" date="2018-04" db="EMBL/GenBank/DDBJ databases">
        <title>WGS assembly of Panicum hallii.</title>
        <authorList>
            <person name="Lovell J."/>
            <person name="Jenkins J."/>
            <person name="Lowry D."/>
            <person name="Mamidi S."/>
            <person name="Sreedasyam A."/>
            <person name="Weng X."/>
            <person name="Barry K."/>
            <person name="Bonette J."/>
            <person name="Campitelli B."/>
            <person name="Daum C."/>
            <person name="Gordon S."/>
            <person name="Gould B."/>
            <person name="Lipzen A."/>
            <person name="Macqueen A."/>
            <person name="Palacio-Mejia J."/>
            <person name="Plott C."/>
            <person name="Shakirov E."/>
            <person name="Shu S."/>
            <person name="Yoshinaga Y."/>
            <person name="Zane M."/>
            <person name="Rokhsar D."/>
            <person name="Grimwood J."/>
            <person name="Schmutz J."/>
            <person name="Juenger T."/>
        </authorList>
    </citation>
    <scope>NUCLEOTIDE SEQUENCE [LARGE SCALE GENOMIC DNA]</scope>
    <source>
        <strain evidence="2">FIL2</strain>
    </source>
</reference>
<evidence type="ECO:0008006" key="3">
    <source>
        <dbReference type="Google" id="ProtNLM"/>
    </source>
</evidence>
<evidence type="ECO:0000256" key="1">
    <source>
        <dbReference type="SAM" id="Phobius"/>
    </source>
</evidence>
<dbReference type="EMBL" id="CM008052">
    <property type="protein sequence ID" value="PVH34706.1"/>
    <property type="molecule type" value="Genomic_DNA"/>
</dbReference>
<sequence length="316" mass="33032">MATSTMARSDRTTTTEMRWLAVLVLYAAAISGAAAAARADTFSYPAFDGTTTRDLVAATNTSVLLPAALLFDHDGAFAEFNRTEGFLLLSGTVDVWRPGPGGVPALEASFNTSFTLAGAAPVAFVVLNNRFPLYGWGGLRGFANYTSPDDGASSAGGSLASVVAGPVRSYGPDEPAVGLNVTVTPNGTAPGRTVWVEYDAAAHRLSVRVAGVGEPRPTKALLDAPLGLAGRTTTENAFVGFFAAGIQDIIVGVRDWDLTVDRFPGEGDGKKGTSWWVILLAVLGSVAATAAIVAAAVCYFQSRRRRQLNNMQPPKM</sequence>
<organism evidence="2">
    <name type="scientific">Panicum hallii</name>
    <dbReference type="NCBI Taxonomy" id="206008"/>
    <lineage>
        <taxon>Eukaryota</taxon>
        <taxon>Viridiplantae</taxon>
        <taxon>Streptophyta</taxon>
        <taxon>Embryophyta</taxon>
        <taxon>Tracheophyta</taxon>
        <taxon>Spermatophyta</taxon>
        <taxon>Magnoliopsida</taxon>
        <taxon>Liliopsida</taxon>
        <taxon>Poales</taxon>
        <taxon>Poaceae</taxon>
        <taxon>PACMAD clade</taxon>
        <taxon>Panicoideae</taxon>
        <taxon>Panicodae</taxon>
        <taxon>Paniceae</taxon>
        <taxon>Panicinae</taxon>
        <taxon>Panicum</taxon>
        <taxon>Panicum sect. Panicum</taxon>
    </lineage>
</organism>
<keyword evidence="1" id="KW-0812">Transmembrane</keyword>
<gene>
    <name evidence="2" type="ORF">PAHAL_7G012100</name>
</gene>
<dbReference type="Proteomes" id="UP000243499">
    <property type="component" value="Chromosome 7"/>
</dbReference>
<name>A0A2T8IAJ2_9POAL</name>
<keyword evidence="1" id="KW-1133">Transmembrane helix</keyword>
<dbReference type="Gramene" id="PVH34706">
    <property type="protein sequence ID" value="PVH34706"/>
    <property type="gene ID" value="PAHAL_7G012100"/>
</dbReference>
<dbReference type="AlphaFoldDB" id="A0A2T8IAJ2"/>
<proteinExistence type="predicted"/>